<dbReference type="RefSeq" id="WP_200359934.1">
    <property type="nucleotide sequence ID" value="NZ_JAENIL010000121.1"/>
</dbReference>
<name>A0A934S8C1_9BACT</name>
<gene>
    <name evidence="1" type="ORF">JIN87_27700</name>
</gene>
<evidence type="ECO:0000313" key="2">
    <source>
        <dbReference type="Proteomes" id="UP000617628"/>
    </source>
</evidence>
<proteinExistence type="predicted"/>
<dbReference type="EMBL" id="JAENIL010000121">
    <property type="protein sequence ID" value="MBK1880698.1"/>
    <property type="molecule type" value="Genomic_DNA"/>
</dbReference>
<evidence type="ECO:0000313" key="1">
    <source>
        <dbReference type="EMBL" id="MBK1880698.1"/>
    </source>
</evidence>
<protein>
    <submittedName>
        <fullName evidence="1">Uncharacterized protein</fullName>
    </submittedName>
</protein>
<dbReference type="Proteomes" id="UP000617628">
    <property type="component" value="Unassembled WGS sequence"/>
</dbReference>
<keyword evidence="2" id="KW-1185">Reference proteome</keyword>
<accession>A0A934S8C1</accession>
<comment type="caution">
    <text evidence="1">The sequence shown here is derived from an EMBL/GenBank/DDBJ whole genome shotgun (WGS) entry which is preliminary data.</text>
</comment>
<sequence>MYLKEKDDANQAAHTMSANARLFCDDRIEIDITTDGASTEADIVWL</sequence>
<reference evidence="1" key="1">
    <citation type="submission" date="2021-01" db="EMBL/GenBank/DDBJ databases">
        <title>Modified the classification status of verrucomicrobia.</title>
        <authorList>
            <person name="Feng X."/>
        </authorList>
    </citation>
    <scope>NUCLEOTIDE SEQUENCE</scope>
    <source>
        <strain evidence="1">KCTC 13126</strain>
    </source>
</reference>
<dbReference type="AlphaFoldDB" id="A0A934S8C1"/>
<organism evidence="1 2">
    <name type="scientific">Pelagicoccus mobilis</name>
    <dbReference type="NCBI Taxonomy" id="415221"/>
    <lineage>
        <taxon>Bacteria</taxon>
        <taxon>Pseudomonadati</taxon>
        <taxon>Verrucomicrobiota</taxon>
        <taxon>Opitutia</taxon>
        <taxon>Puniceicoccales</taxon>
        <taxon>Pelagicoccaceae</taxon>
        <taxon>Pelagicoccus</taxon>
    </lineage>
</organism>